<dbReference type="InterPro" id="IPR036527">
    <property type="entry name" value="SCP2_sterol-bd_dom_sf"/>
</dbReference>
<comment type="caution">
    <text evidence="5">The sequence shown here is derived from an EMBL/GenBank/DDBJ whole genome shotgun (WGS) entry which is preliminary data.</text>
</comment>
<keyword evidence="6" id="KW-1185">Reference proteome</keyword>
<keyword evidence="3" id="KW-0804">Transcription</keyword>
<dbReference type="Pfam" id="PF01638">
    <property type="entry name" value="HxlR"/>
    <property type="match status" value="1"/>
</dbReference>
<dbReference type="Gene3D" id="1.10.10.10">
    <property type="entry name" value="Winged helix-like DNA-binding domain superfamily/Winged helix DNA-binding domain"/>
    <property type="match status" value="1"/>
</dbReference>
<sequence>MDDDRPGKDEDRPRGFGQFCAAARALEVLGERWTLLVVREMLLGSTRFSQFQQGLPRISRTMLSARLKTLQRAGVAERLPDGGYRLTGAGRALRGVVAELGGWATEWDRRPLRPDHLDPQVLAFDMHRRVHLDRLPGAPTVVELRLRRTRPERFFLHTSPAGLTLCSDDLGLPVDLRVQADLAALTAWWTGDLDWDELLRTGAARLDGSDELCRAFPTWFRGYAFAPQP</sequence>
<accession>A0A561SE33</accession>
<dbReference type="OrthoDB" id="9792527at2"/>
<dbReference type="SUPFAM" id="SSF46785">
    <property type="entry name" value="Winged helix' DNA-binding domain"/>
    <property type="match status" value="1"/>
</dbReference>
<protein>
    <submittedName>
        <fullName evidence="5">HxlR family transcriptional regulator</fullName>
    </submittedName>
</protein>
<dbReference type="RefSeq" id="WP_145911100.1">
    <property type="nucleotide sequence ID" value="NZ_BAAAMZ010000005.1"/>
</dbReference>
<organism evidence="5 6">
    <name type="scientific">Kitasatospora viridis</name>
    <dbReference type="NCBI Taxonomy" id="281105"/>
    <lineage>
        <taxon>Bacteria</taxon>
        <taxon>Bacillati</taxon>
        <taxon>Actinomycetota</taxon>
        <taxon>Actinomycetes</taxon>
        <taxon>Kitasatosporales</taxon>
        <taxon>Streptomycetaceae</taxon>
        <taxon>Kitasatospora</taxon>
    </lineage>
</organism>
<dbReference type="SUPFAM" id="SSF55718">
    <property type="entry name" value="SCP-like"/>
    <property type="match status" value="1"/>
</dbReference>
<keyword evidence="1" id="KW-0805">Transcription regulation</keyword>
<evidence type="ECO:0000259" key="4">
    <source>
        <dbReference type="PROSITE" id="PS51118"/>
    </source>
</evidence>
<name>A0A561SE33_9ACTN</name>
<dbReference type="InterPro" id="IPR036388">
    <property type="entry name" value="WH-like_DNA-bd_sf"/>
</dbReference>
<reference evidence="5 6" key="1">
    <citation type="submission" date="2019-06" db="EMBL/GenBank/DDBJ databases">
        <title>Sequencing the genomes of 1000 actinobacteria strains.</title>
        <authorList>
            <person name="Klenk H.-P."/>
        </authorList>
    </citation>
    <scope>NUCLEOTIDE SEQUENCE [LARGE SCALE GENOMIC DNA]</scope>
    <source>
        <strain evidence="5 6">DSM 44826</strain>
    </source>
</reference>
<keyword evidence="2" id="KW-0238">DNA-binding</keyword>
<evidence type="ECO:0000313" key="5">
    <source>
        <dbReference type="EMBL" id="TWF73129.1"/>
    </source>
</evidence>
<gene>
    <name evidence="5" type="ORF">FHX73_16280</name>
</gene>
<dbReference type="GO" id="GO:0003677">
    <property type="term" value="F:DNA binding"/>
    <property type="evidence" value="ECO:0007669"/>
    <property type="project" value="UniProtKB-KW"/>
</dbReference>
<dbReference type="EMBL" id="VIWT01000006">
    <property type="protein sequence ID" value="TWF73129.1"/>
    <property type="molecule type" value="Genomic_DNA"/>
</dbReference>
<dbReference type="PANTHER" id="PTHR33204">
    <property type="entry name" value="TRANSCRIPTIONAL REGULATOR, MARR FAMILY"/>
    <property type="match status" value="1"/>
</dbReference>
<evidence type="ECO:0000256" key="1">
    <source>
        <dbReference type="ARBA" id="ARBA00023015"/>
    </source>
</evidence>
<dbReference type="PANTHER" id="PTHR33204:SF18">
    <property type="entry name" value="TRANSCRIPTIONAL REGULATORY PROTEIN"/>
    <property type="match status" value="1"/>
</dbReference>
<evidence type="ECO:0000256" key="2">
    <source>
        <dbReference type="ARBA" id="ARBA00023125"/>
    </source>
</evidence>
<dbReference type="PROSITE" id="PS51118">
    <property type="entry name" value="HTH_HXLR"/>
    <property type="match status" value="1"/>
</dbReference>
<evidence type="ECO:0000256" key="3">
    <source>
        <dbReference type="ARBA" id="ARBA00023163"/>
    </source>
</evidence>
<feature type="domain" description="HTH hxlR-type" evidence="4">
    <location>
        <begin position="20"/>
        <end position="112"/>
    </location>
</feature>
<proteinExistence type="predicted"/>
<dbReference type="AlphaFoldDB" id="A0A561SE33"/>
<evidence type="ECO:0000313" key="6">
    <source>
        <dbReference type="Proteomes" id="UP000317940"/>
    </source>
</evidence>
<dbReference type="Proteomes" id="UP000317940">
    <property type="component" value="Unassembled WGS sequence"/>
</dbReference>
<dbReference type="InterPro" id="IPR002577">
    <property type="entry name" value="HTH_HxlR"/>
</dbReference>
<dbReference type="InterPro" id="IPR036390">
    <property type="entry name" value="WH_DNA-bd_sf"/>
</dbReference>